<reference evidence="2 3" key="1">
    <citation type="journal article" date="2015" name="Genome Announc.">
        <title>Draft Genome Sequence of Rhodococcus rhodochrous Strain KG-21, a Soil Isolate from Oil Fields of Krishna-Godavari Basin, India.</title>
        <authorList>
            <person name="Dawar C."/>
            <person name="Aggarwal R.K."/>
        </authorList>
    </citation>
    <scope>NUCLEOTIDE SEQUENCE [LARGE SCALE GENOMIC DNA]</scope>
    <source>
        <strain evidence="2 3">KG-21</strain>
    </source>
</reference>
<comment type="caution">
    <text evidence="2">The sequence shown here is derived from an EMBL/GenBank/DDBJ whole genome shotgun (WGS) entry which is preliminary data.</text>
</comment>
<sequence length="85" mass="9308">MGSLEHEDTLSFLWRGVRDAYREQRVPRTARSHTVPDTQTAPEPFSADAWSADSGRTDRMARGPGDCVVFAGRCAVDNPVVDDSG</sequence>
<evidence type="ECO:0000313" key="3">
    <source>
        <dbReference type="Proteomes" id="UP000037712"/>
    </source>
</evidence>
<dbReference type="Proteomes" id="UP000037712">
    <property type="component" value="Unassembled WGS sequence"/>
</dbReference>
<organism evidence="2 3">
    <name type="scientific">Rhodococcus rhodochrous KG-21</name>
    <dbReference type="NCBI Taxonomy" id="1441923"/>
    <lineage>
        <taxon>Bacteria</taxon>
        <taxon>Bacillati</taxon>
        <taxon>Actinomycetota</taxon>
        <taxon>Actinomycetes</taxon>
        <taxon>Mycobacteriales</taxon>
        <taxon>Nocardiaceae</taxon>
        <taxon>Rhodococcus</taxon>
    </lineage>
</organism>
<evidence type="ECO:0000313" key="2">
    <source>
        <dbReference type="EMBL" id="KOS57899.1"/>
    </source>
</evidence>
<accession>A0A0M8PRX9</accession>
<protein>
    <submittedName>
        <fullName evidence="2">Uncharacterized protein</fullName>
    </submittedName>
</protein>
<dbReference type="AlphaFoldDB" id="A0A0M8PRX9"/>
<evidence type="ECO:0000256" key="1">
    <source>
        <dbReference type="SAM" id="MobiDB-lite"/>
    </source>
</evidence>
<dbReference type="EMBL" id="AZYO01000002">
    <property type="protein sequence ID" value="KOS57899.1"/>
    <property type="molecule type" value="Genomic_DNA"/>
</dbReference>
<reference evidence="3" key="2">
    <citation type="submission" date="2015-01" db="EMBL/GenBank/DDBJ databases">
        <title>Draft genome sequence of potential hydrocarbon metabolising strain of Rhodococcus rhodochrous.</title>
        <authorList>
            <person name="Aggarwal R.K."/>
            <person name="Dawar C."/>
        </authorList>
    </citation>
    <scope>NUCLEOTIDE SEQUENCE [LARGE SCALE GENOMIC DNA]</scope>
    <source>
        <strain evidence="3">KG-21</strain>
    </source>
</reference>
<name>A0A0M8PRX9_RHORH</name>
<gene>
    <name evidence="2" type="ORF">Z051_01770</name>
</gene>
<dbReference type="PATRIC" id="fig|1441923.3.peg.389"/>
<proteinExistence type="predicted"/>
<feature type="region of interest" description="Disordered" evidence="1">
    <location>
        <begin position="25"/>
        <end position="58"/>
    </location>
</feature>